<dbReference type="SUPFAM" id="SSF102405">
    <property type="entry name" value="MCP/YpsA-like"/>
    <property type="match status" value="1"/>
</dbReference>
<dbReference type="PANTHER" id="PTHR43022:SF1">
    <property type="entry name" value="PROTEIN SMF"/>
    <property type="match status" value="1"/>
</dbReference>
<protein>
    <submittedName>
        <fullName evidence="3">Transporter</fullName>
    </submittedName>
</protein>
<dbReference type="InterPro" id="IPR057666">
    <property type="entry name" value="DrpA_SLOG"/>
</dbReference>
<comment type="similarity">
    <text evidence="1">Belongs to the DprA/Smf family.</text>
</comment>
<dbReference type="OrthoDB" id="9785707at2"/>
<name>A0A1S6IX00_9FIRM</name>
<dbReference type="STRING" id="1833852.B0537_09545"/>
<sequence>MLQFLGEFPAAEQEIIAIIGPRRPSCAPHSEEMQQHRRDCTMAYTLAKQAAQRGIVVLSGLATGIDTAAHLGCLDGGGKTVAVVPFGLAAAIYPPENIPLYQRILSSGGCIVSQFKPEQPAVKWTFVARDKTQALLAHKILVVATFPHPGVITGGTKHCAYWARKMGKPLYHYRQVMGRYQVFKDDEVLIEPIR</sequence>
<keyword evidence="4" id="KW-1185">Reference proteome</keyword>
<evidence type="ECO:0000313" key="4">
    <source>
        <dbReference type="Proteomes" id="UP000189464"/>
    </source>
</evidence>
<dbReference type="Proteomes" id="UP000189464">
    <property type="component" value="Chromosome"/>
</dbReference>
<evidence type="ECO:0000256" key="1">
    <source>
        <dbReference type="ARBA" id="ARBA00006525"/>
    </source>
</evidence>
<dbReference type="EMBL" id="CP019698">
    <property type="protein sequence ID" value="AQS59309.1"/>
    <property type="molecule type" value="Genomic_DNA"/>
</dbReference>
<gene>
    <name evidence="3" type="ORF">B0537_09545</name>
</gene>
<evidence type="ECO:0000259" key="2">
    <source>
        <dbReference type="Pfam" id="PF02481"/>
    </source>
</evidence>
<accession>A0A1S6IX00</accession>
<proteinExistence type="inferred from homology"/>
<dbReference type="InterPro" id="IPR003488">
    <property type="entry name" value="DprA"/>
</dbReference>
<dbReference type="PANTHER" id="PTHR43022">
    <property type="entry name" value="PROTEIN SMF"/>
    <property type="match status" value="1"/>
</dbReference>
<evidence type="ECO:0000313" key="3">
    <source>
        <dbReference type="EMBL" id="AQS59309.1"/>
    </source>
</evidence>
<dbReference type="KEGG" id="dfg:B0537_09545"/>
<organism evidence="3 4">
    <name type="scientific">Desulforamulus ferrireducens</name>
    <dbReference type="NCBI Taxonomy" id="1833852"/>
    <lineage>
        <taxon>Bacteria</taxon>
        <taxon>Bacillati</taxon>
        <taxon>Bacillota</taxon>
        <taxon>Clostridia</taxon>
        <taxon>Eubacteriales</taxon>
        <taxon>Peptococcaceae</taxon>
        <taxon>Desulforamulus</taxon>
    </lineage>
</organism>
<reference evidence="3 4" key="1">
    <citation type="journal article" date="2016" name="Int. J. Syst. Evol. Microbiol.">
        <title>Desulfotomaculum ferrireducens sp. nov., a moderately thermophilic sulfate-reducing and dissimilatory Fe(III)-reducing bacterium isolated from compost.</title>
        <authorList>
            <person name="Yang G."/>
            <person name="Guo J."/>
            <person name="Zhuang L."/>
            <person name="Yuan Y."/>
            <person name="Zhou S."/>
        </authorList>
    </citation>
    <scope>NUCLEOTIDE SEQUENCE [LARGE SCALE GENOMIC DNA]</scope>
    <source>
        <strain evidence="3 4">GSS09</strain>
    </source>
</reference>
<dbReference type="Pfam" id="PF02481">
    <property type="entry name" value="DNA_processg_A"/>
    <property type="match status" value="1"/>
</dbReference>
<feature type="domain" description="Smf/DprA SLOG" evidence="2">
    <location>
        <begin position="4"/>
        <end position="173"/>
    </location>
</feature>
<dbReference type="Gene3D" id="3.40.50.450">
    <property type="match status" value="1"/>
</dbReference>
<dbReference type="RefSeq" id="WP_077714378.1">
    <property type="nucleotide sequence ID" value="NZ_CP019698.1"/>
</dbReference>
<dbReference type="AlphaFoldDB" id="A0A1S6IX00"/>
<dbReference type="GO" id="GO:0009294">
    <property type="term" value="P:DNA-mediated transformation"/>
    <property type="evidence" value="ECO:0007669"/>
    <property type="project" value="InterPro"/>
</dbReference>